<comment type="caution">
    <text evidence="1">The sequence shown here is derived from an EMBL/GenBank/DDBJ whole genome shotgun (WGS) entry which is preliminary data.</text>
</comment>
<proteinExistence type="predicted"/>
<dbReference type="AlphaFoldDB" id="A0AA90NNJ9"/>
<reference evidence="1 2" key="1">
    <citation type="journal article" date="2023" name="bioRxiv">
        <title>An intranuclear bacterial parasite of deep-sea mussels expresses apoptosis inhibitors acquired from its host.</title>
        <authorList>
            <person name="Gonzalez Porras M.A."/>
            <person name="Assie A."/>
            <person name="Tietjen M."/>
            <person name="Violette M."/>
            <person name="Kleiner M."/>
            <person name="Gruber-Vodicka H."/>
            <person name="Dubilier N."/>
            <person name="Leisch N."/>
        </authorList>
    </citation>
    <scope>NUCLEOTIDE SEQUENCE [LARGE SCALE GENOMIC DNA]</scope>
    <source>
        <strain evidence="1">IAP13</strain>
    </source>
</reference>
<dbReference type="EMBL" id="JASXSV010000030">
    <property type="protein sequence ID" value="MDP0590093.1"/>
    <property type="molecule type" value="Genomic_DNA"/>
</dbReference>
<name>A0AA90NNJ9_9GAMM</name>
<dbReference type="Proteomes" id="UP001178148">
    <property type="component" value="Unassembled WGS sequence"/>
</dbReference>
<evidence type="ECO:0000313" key="2">
    <source>
        <dbReference type="Proteomes" id="UP001178148"/>
    </source>
</evidence>
<protein>
    <submittedName>
        <fullName evidence="1">DUF2764 family protein</fullName>
    </submittedName>
</protein>
<accession>A0AA90NNJ9</accession>
<sequence length="243" mass="28275">MAENTYYTLLTSLPHIDSLFGSNITPISRIQLDRRLSMLSPEDREILVKIEYLVHWDHFGDDIKEDYLINMNDRLITQLDSSDLKELVNWRLDINTIIAALRRKVRGQQAPSNAKWSYGSRYAYIRRNWSNPNLGLSHAFPWIPVAVECLNKKDYLALEKTIMEAVWHKLNQLNARHLFDFEDVVIYLLRWNLVASWTTYNGDEALIRFNDLNQLALGEFAIQFSGTPNHIISNKINHVDSAS</sequence>
<evidence type="ECO:0000313" key="1">
    <source>
        <dbReference type="EMBL" id="MDP0590093.1"/>
    </source>
</evidence>
<keyword evidence="2" id="KW-1185">Reference proteome</keyword>
<gene>
    <name evidence="1" type="ORF">QS748_13275</name>
</gene>
<organism evidence="1 2">
    <name type="scientific">Candidatus Endonucleibacter bathymodioli</name>
    <dbReference type="NCBI Taxonomy" id="539814"/>
    <lineage>
        <taxon>Bacteria</taxon>
        <taxon>Pseudomonadati</taxon>
        <taxon>Pseudomonadota</taxon>
        <taxon>Gammaproteobacteria</taxon>
        <taxon>Oceanospirillales</taxon>
        <taxon>Endozoicomonadaceae</taxon>
        <taxon>Candidatus Endonucleibacter</taxon>
    </lineage>
</organism>